<evidence type="ECO:0000259" key="5">
    <source>
        <dbReference type="PROSITE" id="PS51898"/>
    </source>
</evidence>
<sequence>MPKVTKRVVDALVPTGKERFVWDRELPGFGVRQSRAGVITYVFQYRVEGRQRRFKIGRHGAPWTPETARIEARRLIGEIADGRDPQSWRFECRGIPNTAQLCTVYVEEGMYACKPSTISCAQGCVENHITPLLGTRRADTLTRADIERMMRDVAAGKTARTVKKGRRRLARVRGGKGAANNALVILSGALNYAVAQKIRPDNPALGVKQYPGRKLDRFLSPVELARLGDVLAAATALGVESAYALAAIKLLILTGCRKNEVLTLKRTFVDWYHRCLRLPDSKTGAKVVHLGAAAMRLVEGIPEVVSNPFLLPGKKDGTHVTDLQSVWERIRKAAGLEDVRLHDLRHSFASVGADLGDSMLIISKLLGHASPKTTERYTHLFDHPLKAAADRISEQIALSMGETFVQQDAATDPQLPRDIHLAAHVRAKADPVLGAIVQTRWVDTARAAKCLGLTVGTLQTYRWQGTGPAFRKVGRRVVYATSELAAWKSGEVGTFELSQAA</sequence>
<organism evidence="6 7">
    <name type="scientific">Sphingomonas donggukensis</name>
    <dbReference type="NCBI Taxonomy" id="2949093"/>
    <lineage>
        <taxon>Bacteria</taxon>
        <taxon>Pseudomonadati</taxon>
        <taxon>Pseudomonadota</taxon>
        <taxon>Alphaproteobacteria</taxon>
        <taxon>Sphingomonadales</taxon>
        <taxon>Sphingomonadaceae</taxon>
        <taxon>Sphingomonas</taxon>
    </lineage>
</organism>
<dbReference type="InterPro" id="IPR002104">
    <property type="entry name" value="Integrase_catalytic"/>
</dbReference>
<dbReference type="InterPro" id="IPR050808">
    <property type="entry name" value="Phage_Integrase"/>
</dbReference>
<reference evidence="6" key="1">
    <citation type="submission" date="2022-05" db="EMBL/GenBank/DDBJ databases">
        <title>Sphingomonas sp. strain RMG20 Genome sequencing and assembly.</title>
        <authorList>
            <person name="Kim I."/>
        </authorList>
    </citation>
    <scope>NUCLEOTIDE SEQUENCE</scope>
    <source>
        <strain evidence="6">RMG20</strain>
    </source>
</reference>
<dbReference type="RefSeq" id="WP_250752601.1">
    <property type="nucleotide sequence ID" value="NZ_CP098401.1"/>
</dbReference>
<dbReference type="SUPFAM" id="SSF56349">
    <property type="entry name" value="DNA breaking-rejoining enzymes"/>
    <property type="match status" value="1"/>
</dbReference>
<dbReference type="Pfam" id="PF12728">
    <property type="entry name" value="HTH_17"/>
    <property type="match status" value="1"/>
</dbReference>
<dbReference type="InterPro" id="IPR041657">
    <property type="entry name" value="HTH_17"/>
</dbReference>
<dbReference type="PROSITE" id="PS51898">
    <property type="entry name" value="TYR_RECOMBINASE"/>
    <property type="match status" value="1"/>
</dbReference>
<dbReference type="PANTHER" id="PTHR30629:SF2">
    <property type="entry name" value="PROPHAGE INTEGRASE INTS-RELATED"/>
    <property type="match status" value="1"/>
</dbReference>
<name>A0ABY4TU39_9SPHN</name>
<dbReference type="Pfam" id="PF13356">
    <property type="entry name" value="Arm-DNA-bind_3"/>
    <property type="match status" value="1"/>
</dbReference>
<dbReference type="Pfam" id="PF00589">
    <property type="entry name" value="Phage_integrase"/>
    <property type="match status" value="1"/>
</dbReference>
<keyword evidence="3" id="KW-0238">DNA-binding</keyword>
<evidence type="ECO:0000256" key="2">
    <source>
        <dbReference type="ARBA" id="ARBA00022908"/>
    </source>
</evidence>
<dbReference type="InterPro" id="IPR011010">
    <property type="entry name" value="DNA_brk_join_enz"/>
</dbReference>
<evidence type="ECO:0000256" key="4">
    <source>
        <dbReference type="ARBA" id="ARBA00023172"/>
    </source>
</evidence>
<dbReference type="PANTHER" id="PTHR30629">
    <property type="entry name" value="PROPHAGE INTEGRASE"/>
    <property type="match status" value="1"/>
</dbReference>
<proteinExistence type="inferred from homology"/>
<dbReference type="InterPro" id="IPR025166">
    <property type="entry name" value="Integrase_DNA_bind_dom"/>
</dbReference>
<dbReference type="Gene3D" id="1.10.150.130">
    <property type="match status" value="1"/>
</dbReference>
<evidence type="ECO:0000256" key="1">
    <source>
        <dbReference type="ARBA" id="ARBA00008857"/>
    </source>
</evidence>
<evidence type="ECO:0000256" key="3">
    <source>
        <dbReference type="ARBA" id="ARBA00023125"/>
    </source>
</evidence>
<dbReference type="InterPro" id="IPR038488">
    <property type="entry name" value="Integrase_DNA-bd_sf"/>
</dbReference>
<comment type="similarity">
    <text evidence="1">Belongs to the 'phage' integrase family.</text>
</comment>
<keyword evidence="7" id="KW-1185">Reference proteome</keyword>
<dbReference type="SUPFAM" id="SSF46955">
    <property type="entry name" value="Putative DNA-binding domain"/>
    <property type="match status" value="1"/>
</dbReference>
<dbReference type="InterPro" id="IPR013762">
    <property type="entry name" value="Integrase-like_cat_sf"/>
</dbReference>
<dbReference type="InterPro" id="IPR009061">
    <property type="entry name" value="DNA-bd_dom_put_sf"/>
</dbReference>
<dbReference type="Proteomes" id="UP001055580">
    <property type="component" value="Chromosome"/>
</dbReference>
<dbReference type="Gene3D" id="1.10.443.10">
    <property type="entry name" value="Intergrase catalytic core"/>
    <property type="match status" value="1"/>
</dbReference>
<dbReference type="CDD" id="cd00796">
    <property type="entry name" value="INT_Rci_Hp1_C"/>
    <property type="match status" value="1"/>
</dbReference>
<dbReference type="InterPro" id="IPR010998">
    <property type="entry name" value="Integrase_recombinase_N"/>
</dbReference>
<dbReference type="EMBL" id="CP098401">
    <property type="protein sequence ID" value="URW75920.1"/>
    <property type="molecule type" value="Genomic_DNA"/>
</dbReference>
<gene>
    <name evidence="6" type="ORF">M9980_01430</name>
</gene>
<evidence type="ECO:0000313" key="7">
    <source>
        <dbReference type="Proteomes" id="UP001055580"/>
    </source>
</evidence>
<accession>A0ABY4TU39</accession>
<evidence type="ECO:0000313" key="6">
    <source>
        <dbReference type="EMBL" id="URW75920.1"/>
    </source>
</evidence>
<dbReference type="Gene3D" id="3.30.160.390">
    <property type="entry name" value="Integrase, DNA-binding domain"/>
    <property type="match status" value="1"/>
</dbReference>
<keyword evidence="4" id="KW-0233">DNA recombination</keyword>
<keyword evidence="2" id="KW-0229">DNA integration</keyword>
<protein>
    <submittedName>
        <fullName evidence="6">Tyrosine-type recombinase/integrase</fullName>
    </submittedName>
</protein>
<feature type="domain" description="Tyr recombinase" evidence="5">
    <location>
        <begin position="214"/>
        <end position="390"/>
    </location>
</feature>